<dbReference type="EMBL" id="LWGZ01001121">
    <property type="protein sequence ID" value="OAX53034.1"/>
    <property type="molecule type" value="Genomic_DNA"/>
</dbReference>
<accession>A0A657ITF1</accession>
<gene>
    <name evidence="2" type="ORF">A5N15_12460</name>
</gene>
<proteinExistence type="predicted"/>
<feature type="region of interest" description="Disordered" evidence="1">
    <location>
        <begin position="118"/>
        <end position="143"/>
    </location>
</feature>
<feature type="compositionally biased region" description="Gly residues" evidence="1">
    <location>
        <begin position="118"/>
        <end position="127"/>
    </location>
</feature>
<comment type="caution">
    <text evidence="2">The sequence shown here is derived from an EMBL/GenBank/DDBJ whole genome shotgun (WGS) entry which is preliminary data.</text>
</comment>
<evidence type="ECO:0000313" key="3">
    <source>
        <dbReference type="Proteomes" id="UP000092021"/>
    </source>
</evidence>
<feature type="region of interest" description="Disordered" evidence="1">
    <location>
        <begin position="167"/>
        <end position="187"/>
    </location>
</feature>
<sequence>MSTGVPGGGVDDVGAEDREVRVLGDAPGEVRQALVEFVVAGGAGLQTEGVEVVQGRLIILDGGDEQARGDVVPRGEEEAVGVCGALLLQGGGQAHPDLRGDAAVEVVDVEQGELGGPGLFDGVGGRCSGQQDEQGGDGGPERRWRMVMGSPGKTMRVMCATVPSAGEPRVNTRAAVDDARRSGLLPG</sequence>
<protein>
    <submittedName>
        <fullName evidence="2">Uncharacterized protein</fullName>
    </submittedName>
</protein>
<name>A0A657ITF1_9MICC</name>
<reference evidence="2 3" key="1">
    <citation type="submission" date="2016-04" db="EMBL/GenBank/DDBJ databases">
        <title>Identification of putative biosynthetic pathways for the production of bioactive secondary metabolites by the marine actinomycete Kocuria kristinae RUTW2-3.</title>
        <authorList>
            <person name="Waterworth S.C."/>
            <person name="Walmsley T.A."/>
            <person name="Matongo T."/>
            <person name="Davies-Coleman M.T."/>
            <person name="Dorrington R.A."/>
        </authorList>
    </citation>
    <scope>NUCLEOTIDE SEQUENCE [LARGE SCALE GENOMIC DNA]</scope>
    <source>
        <strain evidence="2 3">RUTW4-5</strain>
    </source>
</reference>
<dbReference type="AlphaFoldDB" id="A0A657ITF1"/>
<organism evidence="2 3">
    <name type="scientific">Rothia kristinae</name>
    <dbReference type="NCBI Taxonomy" id="37923"/>
    <lineage>
        <taxon>Bacteria</taxon>
        <taxon>Bacillati</taxon>
        <taxon>Actinomycetota</taxon>
        <taxon>Actinomycetes</taxon>
        <taxon>Micrococcales</taxon>
        <taxon>Micrococcaceae</taxon>
        <taxon>Rothia</taxon>
    </lineage>
</organism>
<evidence type="ECO:0000256" key="1">
    <source>
        <dbReference type="SAM" id="MobiDB-lite"/>
    </source>
</evidence>
<dbReference type="Proteomes" id="UP000092021">
    <property type="component" value="Unassembled WGS sequence"/>
</dbReference>
<evidence type="ECO:0000313" key="2">
    <source>
        <dbReference type="EMBL" id="OAX53034.1"/>
    </source>
</evidence>